<evidence type="ECO:0000256" key="1">
    <source>
        <dbReference type="ARBA" id="ARBA00010568"/>
    </source>
</evidence>
<gene>
    <name evidence="2" type="ORF">CC84DRAFT_1165843</name>
</gene>
<protein>
    <submittedName>
        <fullName evidence="2">DUF1917-domain-containing protein</fullName>
    </submittedName>
</protein>
<dbReference type="EMBL" id="KV441554">
    <property type="protein sequence ID" value="OAG03626.1"/>
    <property type="molecule type" value="Genomic_DNA"/>
</dbReference>
<comment type="similarity">
    <text evidence="1">Belongs to the UPF0696 family.</text>
</comment>
<dbReference type="PANTHER" id="PTHR31977:SF1">
    <property type="entry name" value="UPF0696 PROTEIN C11ORF68"/>
    <property type="match status" value="1"/>
</dbReference>
<name>A0A177C893_9PLEO</name>
<dbReference type="Proteomes" id="UP000077069">
    <property type="component" value="Unassembled WGS sequence"/>
</dbReference>
<reference evidence="2 3" key="1">
    <citation type="submission" date="2016-05" db="EMBL/GenBank/DDBJ databases">
        <title>Comparative analysis of secretome profiles of manganese(II)-oxidizing ascomycete fungi.</title>
        <authorList>
            <consortium name="DOE Joint Genome Institute"/>
            <person name="Zeiner C.A."/>
            <person name="Purvine S.O."/>
            <person name="Zink E.M."/>
            <person name="Wu S."/>
            <person name="Pasa-Tolic L."/>
            <person name="Chaput D.L."/>
            <person name="Haridas S."/>
            <person name="Grigoriev I.V."/>
            <person name="Santelli C.M."/>
            <person name="Hansel C.M."/>
        </authorList>
    </citation>
    <scope>NUCLEOTIDE SEQUENCE [LARGE SCALE GENOMIC DNA]</scope>
    <source>
        <strain evidence="2 3">AP3s5-JAC2a</strain>
    </source>
</reference>
<dbReference type="PANTHER" id="PTHR31977">
    <property type="entry name" value="UPF0696 PROTEIN C11ORF68"/>
    <property type="match status" value="1"/>
</dbReference>
<dbReference type="Gene3D" id="3.30.760.10">
    <property type="entry name" value="RNA Cap, Translation Initiation Factor Eif4e"/>
    <property type="match status" value="1"/>
</dbReference>
<proteinExistence type="inferred from homology"/>
<accession>A0A177C893</accession>
<dbReference type="InterPro" id="IPR023398">
    <property type="entry name" value="TIF_eIF4e-like"/>
</dbReference>
<evidence type="ECO:0000313" key="2">
    <source>
        <dbReference type="EMBL" id="OAG03626.1"/>
    </source>
</evidence>
<dbReference type="GeneID" id="28762295"/>
<dbReference type="RefSeq" id="XP_018033991.1">
    <property type="nucleotide sequence ID" value="XM_018178809.1"/>
</dbReference>
<keyword evidence="3" id="KW-1185">Reference proteome</keyword>
<dbReference type="Pfam" id="PF08939">
    <property type="entry name" value="Bles03"/>
    <property type="match status" value="1"/>
</dbReference>
<dbReference type="SUPFAM" id="SSF55418">
    <property type="entry name" value="eIF4e-like"/>
    <property type="match status" value="1"/>
</dbReference>
<organism evidence="2 3">
    <name type="scientific">Paraphaeosphaeria sporulosa</name>
    <dbReference type="NCBI Taxonomy" id="1460663"/>
    <lineage>
        <taxon>Eukaryota</taxon>
        <taxon>Fungi</taxon>
        <taxon>Dikarya</taxon>
        <taxon>Ascomycota</taxon>
        <taxon>Pezizomycotina</taxon>
        <taxon>Dothideomycetes</taxon>
        <taxon>Pleosporomycetidae</taxon>
        <taxon>Pleosporales</taxon>
        <taxon>Massarineae</taxon>
        <taxon>Didymosphaeriaceae</taxon>
        <taxon>Paraphaeosphaeria</taxon>
    </lineage>
</organism>
<dbReference type="OrthoDB" id="10067381at2759"/>
<dbReference type="InParanoid" id="A0A177C893"/>
<dbReference type="InterPro" id="IPR015034">
    <property type="entry name" value="Bles03"/>
</dbReference>
<evidence type="ECO:0000313" key="3">
    <source>
        <dbReference type="Proteomes" id="UP000077069"/>
    </source>
</evidence>
<dbReference type="AlphaFoldDB" id="A0A177C893"/>
<sequence length="314" mass="35882">MEQEEMVSGDGWISDDSSFYGDEHEQDRLEIRCEEFLPVKSWSTRKTDLNAVVFEHRDIPPPPLSNPGEGQSGCWQLGETVEGFAKRIPPVSTSAYDYEWIWVHNPYPQVQDKSKVPDINNFTIRGRELLARSLQTRKDIESDVQKKNKSLVTRRLNEESRLLQQRITDLATETNVVLGKWMLFPSVEDLTRIWRLVIDGVISNRLGPSAKVAPDEGKPGERLICIYTKDFKDKNDVLRVLRELVSIGVVNPKLKPIYYKADAYTYLNIYKASAGDYGLQASTYSSQKLLADEKLQHAALTPRTQSSLNRFTRS</sequence>